<dbReference type="PANTHER" id="PTHR43428:SF1">
    <property type="entry name" value="ARSENATE REDUCTASE"/>
    <property type="match status" value="1"/>
</dbReference>
<keyword evidence="2" id="KW-0805">Transcription regulation</keyword>
<dbReference type="PANTHER" id="PTHR43428">
    <property type="entry name" value="ARSENATE REDUCTASE"/>
    <property type="match status" value="1"/>
</dbReference>
<keyword evidence="1" id="KW-0059">Arsenical resistance</keyword>
<dbReference type="CDD" id="cd00090">
    <property type="entry name" value="HTH_ARSR"/>
    <property type="match status" value="1"/>
</dbReference>
<dbReference type="PROSITE" id="PS50987">
    <property type="entry name" value="HTH_ARSR_2"/>
    <property type="match status" value="1"/>
</dbReference>
<keyword evidence="3" id="KW-0238">DNA-binding</keyword>
<feature type="domain" description="HTH arsR-type" evidence="5">
    <location>
        <begin position="136"/>
        <end position="234"/>
    </location>
</feature>
<accession>A0A437Q9J4</accession>
<dbReference type="EMBL" id="SACQ01000003">
    <property type="protein sequence ID" value="RVU31023.1"/>
    <property type="molecule type" value="Genomic_DNA"/>
</dbReference>
<dbReference type="SUPFAM" id="SSF52788">
    <property type="entry name" value="Phosphotyrosine protein phosphatases I"/>
    <property type="match status" value="1"/>
</dbReference>
<keyword evidence="7" id="KW-1185">Reference proteome</keyword>
<dbReference type="GO" id="GO:0003677">
    <property type="term" value="F:DNA binding"/>
    <property type="evidence" value="ECO:0007669"/>
    <property type="project" value="UniProtKB-KW"/>
</dbReference>
<name>A0A437Q9J4_9GAMM</name>
<gene>
    <name evidence="6" type="ORF">EOE65_08410</name>
</gene>
<dbReference type="Pfam" id="PF01022">
    <property type="entry name" value="HTH_5"/>
    <property type="match status" value="1"/>
</dbReference>
<evidence type="ECO:0000313" key="7">
    <source>
        <dbReference type="Proteomes" id="UP000282818"/>
    </source>
</evidence>
<dbReference type="FunFam" id="1.10.10.10:FF:000279">
    <property type="entry name" value="Transcriptional regulator, ArsR family"/>
    <property type="match status" value="1"/>
</dbReference>
<dbReference type="Pfam" id="PF01451">
    <property type="entry name" value="LMWPc"/>
    <property type="match status" value="1"/>
</dbReference>
<dbReference type="Gene3D" id="3.40.50.2300">
    <property type="match status" value="1"/>
</dbReference>
<evidence type="ECO:0000256" key="1">
    <source>
        <dbReference type="ARBA" id="ARBA00022849"/>
    </source>
</evidence>
<dbReference type="SMART" id="SM00226">
    <property type="entry name" value="LMWPc"/>
    <property type="match status" value="1"/>
</dbReference>
<dbReference type="RefSeq" id="WP_127693868.1">
    <property type="nucleotide sequence ID" value="NZ_SACQ01000003.1"/>
</dbReference>
<protein>
    <submittedName>
        <fullName evidence="6">ArsR family transcriptional regulator</fullName>
    </submittedName>
</protein>
<dbReference type="InterPro" id="IPR011991">
    <property type="entry name" value="ArsR-like_HTH"/>
</dbReference>
<dbReference type="InterPro" id="IPR036390">
    <property type="entry name" value="WH_DNA-bd_sf"/>
</dbReference>
<dbReference type="GO" id="GO:0003700">
    <property type="term" value="F:DNA-binding transcription factor activity"/>
    <property type="evidence" value="ECO:0007669"/>
    <property type="project" value="InterPro"/>
</dbReference>
<dbReference type="CDD" id="cd16345">
    <property type="entry name" value="LMWP_ArsC"/>
    <property type="match status" value="1"/>
</dbReference>
<keyword evidence="4" id="KW-0804">Transcription</keyword>
<organism evidence="6 7">
    <name type="scientific">Neptunomonas marina</name>
    <dbReference type="NCBI Taxonomy" id="1815562"/>
    <lineage>
        <taxon>Bacteria</taxon>
        <taxon>Pseudomonadati</taxon>
        <taxon>Pseudomonadota</taxon>
        <taxon>Gammaproteobacteria</taxon>
        <taxon>Oceanospirillales</taxon>
        <taxon>Oceanospirillaceae</taxon>
        <taxon>Neptunomonas</taxon>
    </lineage>
</organism>
<reference evidence="6 7" key="1">
    <citation type="submission" date="2019-01" db="EMBL/GenBank/DDBJ databases">
        <authorList>
            <person name="Chen W.-M."/>
        </authorList>
    </citation>
    <scope>NUCLEOTIDE SEQUENCE [LARGE SCALE GENOMIC DNA]</scope>
    <source>
        <strain evidence="6 7">HPM-16</strain>
    </source>
</reference>
<evidence type="ECO:0000256" key="3">
    <source>
        <dbReference type="ARBA" id="ARBA00023125"/>
    </source>
</evidence>
<proteinExistence type="predicted"/>
<dbReference type="InterPro" id="IPR001845">
    <property type="entry name" value="HTH_ArsR_DNA-bd_dom"/>
</dbReference>
<evidence type="ECO:0000259" key="5">
    <source>
        <dbReference type="PROSITE" id="PS50987"/>
    </source>
</evidence>
<evidence type="ECO:0000256" key="4">
    <source>
        <dbReference type="ARBA" id="ARBA00023163"/>
    </source>
</evidence>
<dbReference type="InterPro" id="IPR036196">
    <property type="entry name" value="Ptyr_pPase_sf"/>
</dbReference>
<dbReference type="Proteomes" id="UP000282818">
    <property type="component" value="Unassembled WGS sequence"/>
</dbReference>
<dbReference type="Gene3D" id="1.10.10.10">
    <property type="entry name" value="Winged helix-like DNA-binding domain superfamily/Winged helix DNA-binding domain"/>
    <property type="match status" value="1"/>
</dbReference>
<dbReference type="GO" id="GO:0046685">
    <property type="term" value="P:response to arsenic-containing substance"/>
    <property type="evidence" value="ECO:0007669"/>
    <property type="project" value="UniProtKB-KW"/>
</dbReference>
<dbReference type="PRINTS" id="PR00778">
    <property type="entry name" value="HTHARSR"/>
</dbReference>
<evidence type="ECO:0000313" key="6">
    <source>
        <dbReference type="EMBL" id="RVU31023.1"/>
    </source>
</evidence>
<dbReference type="InterPro" id="IPR036388">
    <property type="entry name" value="WH-like_DNA-bd_sf"/>
</dbReference>
<dbReference type="NCBIfam" id="NF007528">
    <property type="entry name" value="PRK10141.1"/>
    <property type="match status" value="1"/>
</dbReference>
<dbReference type="AlphaFoldDB" id="A0A437Q9J4"/>
<sequence length="256" mass="28944">MKKVLFLCTANSARSQMAEVLLRQLAGDQFEVFSAGTEPSEVDPRTIEAIEHFGLSAEGLVAKSVQSLGDQPFDYIITLCDKAHRECRAWPHGGVVLAWDFPDPKASRDPKAFTRTLQELSERLRLFVLVNSKNVDSQVKALDAVTFFKSIADETRLLSLLLIEQEGELCVCELMEALELSQPKISRHLAQLRKNGLLLDRRQGQWVFYRLHPLLNDWMLNILRETRLHSSTLLDAPQDRLQQMSARPSASNTACQ</sequence>
<comment type="caution">
    <text evidence="6">The sequence shown here is derived from an EMBL/GenBank/DDBJ whole genome shotgun (WGS) entry which is preliminary data.</text>
</comment>
<dbReference type="SMART" id="SM00418">
    <property type="entry name" value="HTH_ARSR"/>
    <property type="match status" value="1"/>
</dbReference>
<dbReference type="SUPFAM" id="SSF46785">
    <property type="entry name" value="Winged helix' DNA-binding domain"/>
    <property type="match status" value="1"/>
</dbReference>
<dbReference type="NCBIfam" id="NF033788">
    <property type="entry name" value="HTH_metalloreg"/>
    <property type="match status" value="1"/>
</dbReference>
<evidence type="ECO:0000256" key="2">
    <source>
        <dbReference type="ARBA" id="ARBA00023015"/>
    </source>
</evidence>
<dbReference type="InterPro" id="IPR023485">
    <property type="entry name" value="Ptyr_pPase"/>
</dbReference>